<dbReference type="InterPro" id="IPR000748">
    <property type="entry name" value="PsdUridine_synth_RsuA/RluB/E/F"/>
</dbReference>
<evidence type="ECO:0000313" key="6">
    <source>
        <dbReference type="Proteomes" id="UP000220797"/>
    </source>
</evidence>
<dbReference type="PANTHER" id="PTHR47683">
    <property type="entry name" value="PSEUDOURIDINE SYNTHASE FAMILY PROTEIN-RELATED"/>
    <property type="match status" value="1"/>
</dbReference>
<organism evidence="5 6">
    <name type="scientific">Plasmodium gallinaceum</name>
    <dbReference type="NCBI Taxonomy" id="5849"/>
    <lineage>
        <taxon>Eukaryota</taxon>
        <taxon>Sar</taxon>
        <taxon>Alveolata</taxon>
        <taxon>Apicomplexa</taxon>
        <taxon>Aconoidasida</taxon>
        <taxon>Haemosporida</taxon>
        <taxon>Plasmodiidae</taxon>
        <taxon>Plasmodium</taxon>
        <taxon>Plasmodium (Haemamoeba)</taxon>
    </lineage>
</organism>
<evidence type="ECO:0000256" key="2">
    <source>
        <dbReference type="ARBA" id="ARBA00023235"/>
    </source>
</evidence>
<proteinExistence type="inferred from homology"/>
<dbReference type="EMBL" id="CVMV01000022">
    <property type="protein sequence ID" value="CRG94395.1"/>
    <property type="molecule type" value="Genomic_DNA"/>
</dbReference>
<dbReference type="Gene3D" id="3.30.70.580">
    <property type="entry name" value="Pseudouridine synthase I, catalytic domain, N-terminal subdomain"/>
    <property type="match status" value="1"/>
</dbReference>
<dbReference type="PANTHER" id="PTHR47683:SF2">
    <property type="entry name" value="RNA-BINDING S4 DOMAIN-CONTAINING PROTEIN"/>
    <property type="match status" value="1"/>
</dbReference>
<dbReference type="OMA" id="EWINNGW"/>
<dbReference type="VEuPathDB" id="PlasmoDB:PGAL8A_00410200"/>
<dbReference type="OrthoDB" id="440619at2759"/>
<comment type="caution">
    <text evidence="5">The sequence shown here is derived from an EMBL/GenBank/DDBJ whole genome shotgun (WGS) entry which is preliminary data.</text>
</comment>
<comment type="similarity">
    <text evidence="1">Belongs to the pseudouridine synthase RsuA family.</text>
</comment>
<keyword evidence="6" id="KW-1185">Reference proteome</keyword>
<dbReference type="SMART" id="SM00363">
    <property type="entry name" value="S4"/>
    <property type="match status" value="1"/>
</dbReference>
<name>A0A1J1GTL9_PLAGA</name>
<keyword evidence="3" id="KW-0694">RNA-binding</keyword>
<dbReference type="InterPro" id="IPR042092">
    <property type="entry name" value="PsdUridine_s_RsuA/RluB/E/F_cat"/>
</dbReference>
<dbReference type="Proteomes" id="UP000220797">
    <property type="component" value="Unassembled WGS sequence"/>
</dbReference>
<dbReference type="GO" id="GO:0006364">
    <property type="term" value="P:rRNA processing"/>
    <property type="evidence" value="ECO:0007669"/>
    <property type="project" value="UniProtKB-ARBA"/>
</dbReference>
<dbReference type="CDD" id="cd00165">
    <property type="entry name" value="S4"/>
    <property type="match status" value="1"/>
</dbReference>
<evidence type="ECO:0000313" key="5">
    <source>
        <dbReference type="EMBL" id="CRG94395.1"/>
    </source>
</evidence>
<dbReference type="SUPFAM" id="SSF55174">
    <property type="entry name" value="Alpha-L RNA-binding motif"/>
    <property type="match status" value="1"/>
</dbReference>
<dbReference type="CDD" id="cd02870">
    <property type="entry name" value="PseudoU_synth_RsuA_like"/>
    <property type="match status" value="1"/>
</dbReference>
<keyword evidence="2" id="KW-0413">Isomerase</keyword>
<dbReference type="GO" id="GO:0009982">
    <property type="term" value="F:pseudouridine synthase activity"/>
    <property type="evidence" value="ECO:0007669"/>
    <property type="project" value="InterPro"/>
</dbReference>
<dbReference type="InterPro" id="IPR002942">
    <property type="entry name" value="S4_RNA-bd"/>
</dbReference>
<dbReference type="Gene3D" id="3.10.290.10">
    <property type="entry name" value="RNA-binding S4 domain"/>
    <property type="match status" value="1"/>
</dbReference>
<dbReference type="InterPro" id="IPR020094">
    <property type="entry name" value="TruA/RsuA/RluB/E/F_N"/>
</dbReference>
<evidence type="ECO:0000259" key="4">
    <source>
        <dbReference type="SMART" id="SM00363"/>
    </source>
</evidence>
<accession>A0A1J1GTL9</accession>
<sequence length="311" mass="37116">MKFLYSILFYFNKLLCYFLIITSFKSNIFCFDLTITKNKSNEYIIRLNKLISIKKNISRRKSEKFIKDGNVKLNNKIITDPGRHVDITKDSLKICEKKIKIKNIKSLINEYKNNSYKWIVLHKPKGLICTSNDEKNRKSIFSIFPNDLLEKYRFVSVGRLDRNTSGVLLLTNEYEWVNRLTHPKYQRIRTYRIHIEGPVKMNVLKELASGIYLENDSSKKEKKKTQPAFIEIIREENLKIKDQIKKISVLSISVKEGRNRQIRKMFEQINQPIIKIKRTAFENITLKNIHFPKQYRELNQREVTNLKMRKF</sequence>
<dbReference type="InterPro" id="IPR050343">
    <property type="entry name" value="RsuA_PseudoU_synthase"/>
</dbReference>
<gene>
    <name evidence="5" type="ORF">PGAL8A_00410200</name>
</gene>
<dbReference type="InterPro" id="IPR036986">
    <property type="entry name" value="S4_RNA-bd_sf"/>
</dbReference>
<dbReference type="Gene3D" id="3.30.70.1560">
    <property type="entry name" value="Alpha-L RNA-binding motif"/>
    <property type="match status" value="1"/>
</dbReference>
<dbReference type="RefSeq" id="XP_028527216.1">
    <property type="nucleotide sequence ID" value="XM_028670467.1"/>
</dbReference>
<dbReference type="InterPro" id="IPR006145">
    <property type="entry name" value="PsdUridine_synth_RsuA/RluA"/>
</dbReference>
<dbReference type="GO" id="GO:0001522">
    <property type="term" value="P:pseudouridine synthesis"/>
    <property type="evidence" value="ECO:0007669"/>
    <property type="project" value="InterPro"/>
</dbReference>
<dbReference type="Pfam" id="PF01479">
    <property type="entry name" value="S4"/>
    <property type="match status" value="1"/>
</dbReference>
<evidence type="ECO:0000256" key="3">
    <source>
        <dbReference type="PROSITE-ProRule" id="PRU00182"/>
    </source>
</evidence>
<dbReference type="Pfam" id="PF00849">
    <property type="entry name" value="PseudoU_synth_2"/>
    <property type="match status" value="1"/>
</dbReference>
<dbReference type="AlphaFoldDB" id="A0A1J1GTL9"/>
<dbReference type="InterPro" id="IPR020103">
    <property type="entry name" value="PsdUridine_synth_cat_dom_sf"/>
</dbReference>
<dbReference type="PROSITE" id="PS50889">
    <property type="entry name" value="S4"/>
    <property type="match status" value="1"/>
</dbReference>
<evidence type="ECO:0000256" key="1">
    <source>
        <dbReference type="ARBA" id="ARBA00008348"/>
    </source>
</evidence>
<reference evidence="5" key="1">
    <citation type="submission" date="2015-04" db="EMBL/GenBank/DDBJ databases">
        <authorList>
            <consortium name="Pathogen Informatics"/>
        </authorList>
    </citation>
    <scope>NUCLEOTIDE SEQUENCE [LARGE SCALE GENOMIC DNA]</scope>
    <source>
        <strain evidence="5">8A</strain>
    </source>
</reference>
<dbReference type="InterPro" id="IPR018496">
    <property type="entry name" value="PsdUridine_synth_RsuA/RluB_CS"/>
</dbReference>
<dbReference type="GO" id="GO:0003723">
    <property type="term" value="F:RNA binding"/>
    <property type="evidence" value="ECO:0007669"/>
    <property type="project" value="UniProtKB-KW"/>
</dbReference>
<dbReference type="NCBIfam" id="TIGR00093">
    <property type="entry name" value="pseudouridine synthase"/>
    <property type="match status" value="1"/>
</dbReference>
<protein>
    <submittedName>
        <fullName evidence="5">Pseudouridine synthase, putative</fullName>
    </submittedName>
</protein>
<dbReference type="PROSITE" id="PS01149">
    <property type="entry name" value="PSI_RSU"/>
    <property type="match status" value="1"/>
</dbReference>
<feature type="domain" description="RNA-binding S4" evidence="4">
    <location>
        <begin position="45"/>
        <end position="105"/>
    </location>
</feature>
<dbReference type="SUPFAM" id="SSF55120">
    <property type="entry name" value="Pseudouridine synthase"/>
    <property type="match status" value="1"/>
</dbReference>
<dbReference type="GeneID" id="39732632"/>